<proteinExistence type="predicted"/>
<organism evidence="2">
    <name type="scientific">uncultured Sphingomonadaceae bacterium</name>
    <dbReference type="NCBI Taxonomy" id="169976"/>
    <lineage>
        <taxon>Bacteria</taxon>
        <taxon>Pseudomonadati</taxon>
        <taxon>Pseudomonadota</taxon>
        <taxon>Alphaproteobacteria</taxon>
        <taxon>Sphingomonadales</taxon>
        <taxon>Sphingomonadaceae</taxon>
        <taxon>environmental samples</taxon>
    </lineage>
</organism>
<feature type="region of interest" description="Disordered" evidence="1">
    <location>
        <begin position="1"/>
        <end position="128"/>
    </location>
</feature>
<feature type="non-terminal residue" evidence="2">
    <location>
        <position position="128"/>
    </location>
</feature>
<keyword evidence="2" id="KW-0687">Ribonucleoprotein</keyword>
<gene>
    <name evidence="2" type="ORF">AVDCRST_MAG39-2479</name>
</gene>
<name>A0A6J4T7U5_9SPHN</name>
<feature type="compositionally biased region" description="Low complexity" evidence="1">
    <location>
        <begin position="74"/>
        <end position="92"/>
    </location>
</feature>
<dbReference type="AlphaFoldDB" id="A0A6J4T7U5"/>
<feature type="non-terminal residue" evidence="2">
    <location>
        <position position="1"/>
    </location>
</feature>
<feature type="compositionally biased region" description="Basic residues" evidence="1">
    <location>
        <begin position="48"/>
        <end position="65"/>
    </location>
</feature>
<dbReference type="GO" id="GO:0005840">
    <property type="term" value="C:ribosome"/>
    <property type="evidence" value="ECO:0007669"/>
    <property type="project" value="UniProtKB-KW"/>
</dbReference>
<protein>
    <submittedName>
        <fullName evidence="2">SSU ribosomal protein S16p</fullName>
    </submittedName>
</protein>
<reference evidence="2" key="1">
    <citation type="submission" date="2020-02" db="EMBL/GenBank/DDBJ databases">
        <authorList>
            <person name="Meier V. D."/>
        </authorList>
    </citation>
    <scope>NUCLEOTIDE SEQUENCE</scope>
    <source>
        <strain evidence="2">AVDCRST_MAG39</strain>
    </source>
</reference>
<evidence type="ECO:0000313" key="2">
    <source>
        <dbReference type="EMBL" id="CAA9516311.1"/>
    </source>
</evidence>
<evidence type="ECO:0000256" key="1">
    <source>
        <dbReference type="SAM" id="MobiDB-lite"/>
    </source>
</evidence>
<dbReference type="EMBL" id="CADCVW010000095">
    <property type="protein sequence ID" value="CAA9516311.1"/>
    <property type="molecule type" value="Genomic_DNA"/>
</dbReference>
<feature type="compositionally biased region" description="Basic residues" evidence="1">
    <location>
        <begin position="112"/>
        <end position="128"/>
    </location>
</feature>
<keyword evidence="2" id="KW-0689">Ribosomal protein</keyword>
<feature type="compositionally biased region" description="Basic and acidic residues" evidence="1">
    <location>
        <begin position="93"/>
        <end position="111"/>
    </location>
</feature>
<accession>A0A6J4T7U5</accession>
<sequence>GDLNPTVARRREEAALLPHRRRGRALPARRPLHRAHRQLQPDATQGQRRAHQARRRPRAPLAVRRRAADRSRRPLPGRSRGARARPAQQPEQGRARREGQGARRGAGDPRRRAGGGRGGRRRGGSRCL</sequence>